<dbReference type="SUPFAM" id="SSF50978">
    <property type="entry name" value="WD40 repeat-like"/>
    <property type="match status" value="1"/>
</dbReference>
<feature type="compositionally biased region" description="Basic residues" evidence="1">
    <location>
        <begin position="1111"/>
        <end position="1121"/>
    </location>
</feature>
<dbReference type="GO" id="GO:0005634">
    <property type="term" value="C:nucleus"/>
    <property type="evidence" value="ECO:0007669"/>
    <property type="project" value="TreeGrafter"/>
</dbReference>
<feature type="non-terminal residue" evidence="3">
    <location>
        <position position="1"/>
    </location>
</feature>
<dbReference type="EMBL" id="LFIW01000342">
    <property type="protein sequence ID" value="KZL86962.1"/>
    <property type="molecule type" value="Genomic_DNA"/>
</dbReference>
<dbReference type="STRING" id="1573173.A0A161YB80"/>
<dbReference type="GO" id="GO:0005829">
    <property type="term" value="C:cytosol"/>
    <property type="evidence" value="ECO:0007669"/>
    <property type="project" value="TreeGrafter"/>
</dbReference>
<dbReference type="InterPro" id="IPR001810">
    <property type="entry name" value="F-box_dom"/>
</dbReference>
<feature type="region of interest" description="Disordered" evidence="1">
    <location>
        <begin position="1022"/>
        <end position="1148"/>
    </location>
</feature>
<organism evidence="3 4">
    <name type="scientific">Colletotrichum incanum</name>
    <name type="common">Soybean anthracnose fungus</name>
    <dbReference type="NCBI Taxonomy" id="1573173"/>
    <lineage>
        <taxon>Eukaryota</taxon>
        <taxon>Fungi</taxon>
        <taxon>Dikarya</taxon>
        <taxon>Ascomycota</taxon>
        <taxon>Pezizomycotina</taxon>
        <taxon>Sordariomycetes</taxon>
        <taxon>Hypocreomycetidae</taxon>
        <taxon>Glomerellales</taxon>
        <taxon>Glomerellaceae</taxon>
        <taxon>Colletotrichum</taxon>
        <taxon>Colletotrichum spaethianum species complex</taxon>
    </lineage>
</organism>
<dbReference type="GO" id="GO:0043161">
    <property type="term" value="P:proteasome-mediated ubiquitin-dependent protein catabolic process"/>
    <property type="evidence" value="ECO:0007669"/>
    <property type="project" value="TreeGrafter"/>
</dbReference>
<dbReference type="GO" id="GO:0008540">
    <property type="term" value="C:proteasome regulatory particle, base subcomplex"/>
    <property type="evidence" value="ECO:0007669"/>
    <property type="project" value="TreeGrafter"/>
</dbReference>
<dbReference type="SUPFAM" id="SSF81383">
    <property type="entry name" value="F-box domain"/>
    <property type="match status" value="1"/>
</dbReference>
<dbReference type="InterPro" id="IPR003903">
    <property type="entry name" value="UIM_dom"/>
</dbReference>
<evidence type="ECO:0000313" key="4">
    <source>
        <dbReference type="Proteomes" id="UP000076584"/>
    </source>
</evidence>
<evidence type="ECO:0000259" key="2">
    <source>
        <dbReference type="PROSITE" id="PS50181"/>
    </source>
</evidence>
<reference evidence="3 4" key="1">
    <citation type="submission" date="2015-06" db="EMBL/GenBank/DDBJ databases">
        <title>Survival trade-offs in plant roots during colonization by closely related pathogenic and mutualistic fungi.</title>
        <authorList>
            <person name="Hacquard S."/>
            <person name="Kracher B."/>
            <person name="Hiruma K."/>
            <person name="Weinman A."/>
            <person name="Muench P."/>
            <person name="Garrido Oter R."/>
            <person name="Ver Loren van Themaat E."/>
            <person name="Dallerey J.-F."/>
            <person name="Damm U."/>
            <person name="Henrissat B."/>
            <person name="Lespinet O."/>
            <person name="Thon M."/>
            <person name="Kemen E."/>
            <person name="McHardy A.C."/>
            <person name="Schulze-Lefert P."/>
            <person name="O'Connell R.J."/>
        </authorList>
    </citation>
    <scope>NUCLEOTIDE SEQUENCE [LARGE SCALE GENOMIC DNA]</scope>
    <source>
        <strain evidence="3 4">MAFF 238704</strain>
    </source>
</reference>
<protein>
    <submittedName>
        <fullName evidence="3">F-box domain-containing protein</fullName>
    </submittedName>
</protein>
<dbReference type="Gene3D" id="1.20.1280.50">
    <property type="match status" value="1"/>
</dbReference>
<dbReference type="InterPro" id="IPR027040">
    <property type="entry name" value="PSMD4"/>
</dbReference>
<accession>A0A161YB80</accession>
<feature type="compositionally biased region" description="Polar residues" evidence="1">
    <location>
        <begin position="47"/>
        <end position="68"/>
    </location>
</feature>
<dbReference type="CDD" id="cd09917">
    <property type="entry name" value="F-box_SF"/>
    <property type="match status" value="1"/>
</dbReference>
<feature type="compositionally biased region" description="Basic and acidic residues" evidence="1">
    <location>
        <begin position="70"/>
        <end position="85"/>
    </location>
</feature>
<dbReference type="Pfam" id="PF12937">
    <property type="entry name" value="F-box-like"/>
    <property type="match status" value="1"/>
</dbReference>
<dbReference type="PROSITE" id="PS50181">
    <property type="entry name" value="FBOX"/>
    <property type="match status" value="1"/>
</dbReference>
<feature type="compositionally biased region" description="Polar residues" evidence="1">
    <location>
        <begin position="707"/>
        <end position="733"/>
    </location>
</feature>
<feature type="compositionally biased region" description="Low complexity" evidence="1">
    <location>
        <begin position="1032"/>
        <end position="1051"/>
    </location>
</feature>
<evidence type="ECO:0000256" key="1">
    <source>
        <dbReference type="SAM" id="MobiDB-lite"/>
    </source>
</evidence>
<dbReference type="AlphaFoldDB" id="A0A161YB80"/>
<dbReference type="InterPro" id="IPR036047">
    <property type="entry name" value="F-box-like_dom_sf"/>
</dbReference>
<sequence length="1213" mass="132914">LHASRASSPSKSFLQTQRLCTSSLHSRPQPAHDLPHHSFMQHRPTESSETQHQQDNPSTSSPSIQHGFSQRHEPTSVAQLRREDPGSASPRSVPDAGRHDSFDAVSASQLDERLRRLSIRDAACPEGQQAIAGQRVIDYENALTPSTPRQALGFKVIKRSDARPDDGVQLTDFPNEILTHILSHLHPDSHSAIALVSKRFYSLVTTPHAWRMAFLRFFPGHDSMAVKADQSRSGPLDYDPSEFVRSEARYFSRLTSLATWRSEYLLRTRLLRGLIRGKPGTKSGGIGASGRGGKKTSAVLTYNSKLPWAVTHLHADFSAKKAPRVIHGASDLGAATLSDPFIGKVEKWGFRDPFSILQLDEAFPNLEPYGLGDGPAACPNIMDVSHPYGVLSGEGFPGGRAYYRPINELHGRYLGSDTGVVDTYPDIPKIPELSEAISSVWIAKSTAVPNMTHSTVGIMTGSTLGIVTSYALHGDGSGPRHPNGEMTARWVLSPGVPIISIKVDDQYTQKRKTAQRIWAVAMNALGEVYYLVDTPKTTLDRSKGEDVTKNAWYAARSVYWRLVDETRRQARPDEFDKHALRGAYSPRSPADAMKLSKEQLIAEAREIEKFLRYKPSHFREVCDGWDMRRRLEVDFANDDASGAGEVIVSIQCGLDETTSPRVTRYTRALSQTPRQGPEDSDDPTDLAQDVREAPKSIFGAGKDYQSESKPTTATVPTVSDATPVSSGSLTPQATLNSSDEWAVATMTLGSYGKSEITASALDLSSHALLTLPEDPLHFGHKSAATPTMSPLTADSVAEIPGRRTRMLAIGTKDGSVVVWDCRDQRNATEVAPLRVIQTESPEISCLALTALYLVHGGNDGLVQAWDPLASSLEPLRTLNGRSNGRVPRHMMTMNPALQSDTYSAARAIYLDPDPTVLRGITSFGAFLRYWAYSATSQPPGRKRRLRHADVHGRLATRRQGGNVSGYIAAETAELRREEEQKAREDAWLRNRFGVGAFGDLTEEEALQYAEMISQETLLLEEQRRTSASDTGSAAEASFDTASSFSESSVDTITPEPSVTGFTPPPPIVEEEDEYEQQLQQALRLSLMEATDDVEQSPRKSSSGDFDFAIKYKPKPSKKTRRSPSTSPPASYMPVAASKAGSSSRATPRDDDLELALRLSSAGSANYATPRDDDLELALKLSLQEATTNDHTGLGIQHEEFPMLETRGKGKGKM</sequence>
<feature type="domain" description="F-box" evidence="2">
    <location>
        <begin position="167"/>
        <end position="213"/>
    </location>
</feature>
<dbReference type="PANTHER" id="PTHR10223">
    <property type="entry name" value="26S PROTEASOME NON-ATPASE REGULATORY SUBUNIT 4"/>
    <property type="match status" value="1"/>
</dbReference>
<comment type="caution">
    <text evidence="3">The sequence shown here is derived from an EMBL/GenBank/DDBJ whole genome shotgun (WGS) entry which is preliminary data.</text>
</comment>
<dbReference type="Proteomes" id="UP000076584">
    <property type="component" value="Unassembled WGS sequence"/>
</dbReference>
<dbReference type="PANTHER" id="PTHR10223:SF2">
    <property type="entry name" value="F-BOX AND WD DOMAIN PROTEIN (AFU_ORTHOLOGUE AFUA_6G11400)"/>
    <property type="match status" value="1"/>
</dbReference>
<feature type="compositionally biased region" description="Polar residues" evidence="1">
    <location>
        <begin position="1"/>
        <end position="26"/>
    </location>
</feature>
<dbReference type="PROSITE" id="PS50330">
    <property type="entry name" value="UIM"/>
    <property type="match status" value="1"/>
</dbReference>
<keyword evidence="4" id="KW-1185">Reference proteome</keyword>
<name>A0A161YB80_COLIC</name>
<dbReference type="GO" id="GO:0031593">
    <property type="term" value="F:polyubiquitin modification-dependent protein binding"/>
    <property type="evidence" value="ECO:0007669"/>
    <property type="project" value="TreeGrafter"/>
</dbReference>
<feature type="compositionally biased region" description="Low complexity" evidence="1">
    <location>
        <begin position="1122"/>
        <end position="1131"/>
    </location>
</feature>
<dbReference type="InterPro" id="IPR036322">
    <property type="entry name" value="WD40_repeat_dom_sf"/>
</dbReference>
<proteinExistence type="predicted"/>
<gene>
    <name evidence="3" type="ORF">CI238_02161</name>
</gene>
<feature type="region of interest" description="Disordered" evidence="1">
    <location>
        <begin position="664"/>
        <end position="733"/>
    </location>
</feature>
<dbReference type="Gene3D" id="2.130.10.10">
    <property type="entry name" value="YVTN repeat-like/Quinoprotein amine dehydrogenase"/>
    <property type="match status" value="1"/>
</dbReference>
<dbReference type="SMART" id="SM00726">
    <property type="entry name" value="UIM"/>
    <property type="match status" value="3"/>
</dbReference>
<evidence type="ECO:0000313" key="3">
    <source>
        <dbReference type="EMBL" id="KZL86962.1"/>
    </source>
</evidence>
<feature type="region of interest" description="Disordered" evidence="1">
    <location>
        <begin position="1"/>
        <end position="107"/>
    </location>
</feature>
<dbReference type="InterPro" id="IPR015943">
    <property type="entry name" value="WD40/YVTN_repeat-like_dom_sf"/>
</dbReference>